<organism evidence="1">
    <name type="scientific">Siphoviridae sp. ctpoI7</name>
    <dbReference type="NCBI Taxonomy" id="2825678"/>
    <lineage>
        <taxon>Viruses</taxon>
        <taxon>Duplodnaviria</taxon>
        <taxon>Heunggongvirae</taxon>
        <taxon>Uroviricota</taxon>
        <taxon>Caudoviricetes</taxon>
    </lineage>
</organism>
<name>A0A8S5P8V4_9CAUD</name>
<reference evidence="1" key="1">
    <citation type="journal article" date="2021" name="Proc. Natl. Acad. Sci. U.S.A.">
        <title>A Catalog of Tens of Thousands of Viruses from Human Metagenomes Reveals Hidden Associations with Chronic Diseases.</title>
        <authorList>
            <person name="Tisza M.J."/>
            <person name="Buck C.B."/>
        </authorList>
    </citation>
    <scope>NUCLEOTIDE SEQUENCE</scope>
    <source>
        <strain evidence="1">CtpoI7</strain>
    </source>
</reference>
<accession>A0A8S5P8V4</accession>
<dbReference type="InterPro" id="IPR010064">
    <property type="entry name" value="HK97-gp10_tail"/>
</dbReference>
<protein>
    <submittedName>
        <fullName evidence="1">Uncharacterized protein</fullName>
    </submittedName>
</protein>
<dbReference type="EMBL" id="BK015368">
    <property type="protein sequence ID" value="DAE03510.1"/>
    <property type="molecule type" value="Genomic_DNA"/>
</dbReference>
<proteinExistence type="predicted"/>
<sequence length="143" mass="16399">MEMSLDIKGIETVINKLTDVSVTVDRGINTVLRDSSEIYVDALRHNTPLGTKPLDDKKYPVRAREHVVRTNVIRQDGERIVKVGYDSKVAWYMWFVEKGTYSKGNPEGIVPRHHTERAFEDVKDDIANVQENGLKNLLRKYVS</sequence>
<dbReference type="NCBIfam" id="TIGR01725">
    <property type="entry name" value="phge_HK97_gp10"/>
    <property type="match status" value="1"/>
</dbReference>
<evidence type="ECO:0000313" key="1">
    <source>
        <dbReference type="EMBL" id="DAE03510.1"/>
    </source>
</evidence>